<dbReference type="InterPro" id="IPR016035">
    <property type="entry name" value="Acyl_Trfase/lysoPLipase"/>
</dbReference>
<dbReference type="SUPFAM" id="SSF52151">
    <property type="entry name" value="FabD/lysophospholipase-like"/>
    <property type="match status" value="1"/>
</dbReference>
<dbReference type="InterPro" id="IPR014043">
    <property type="entry name" value="Acyl_transferase_dom"/>
</dbReference>
<dbReference type="Gene3D" id="3.40.366.10">
    <property type="entry name" value="Malonyl-Coenzyme A Acyl Carrier Protein, domain 2"/>
    <property type="match status" value="1"/>
</dbReference>
<evidence type="ECO:0000313" key="7">
    <source>
        <dbReference type="Proteomes" id="UP000810207"/>
    </source>
</evidence>
<dbReference type="RefSeq" id="WP_211082610.1">
    <property type="nucleotide sequence ID" value="NZ_CBCSLC010000026.1"/>
</dbReference>
<dbReference type="InterPro" id="IPR001227">
    <property type="entry name" value="Ac_transferase_dom_sf"/>
</dbReference>
<dbReference type="SMART" id="SM00827">
    <property type="entry name" value="PKS_AT"/>
    <property type="match status" value="1"/>
</dbReference>
<evidence type="ECO:0000256" key="1">
    <source>
        <dbReference type="ARBA" id="ARBA00013258"/>
    </source>
</evidence>
<organism evidence="6 7">
    <name type="scientific">Paenibacillus xylanexedens</name>
    <dbReference type="NCBI Taxonomy" id="528191"/>
    <lineage>
        <taxon>Bacteria</taxon>
        <taxon>Bacillati</taxon>
        <taxon>Bacillota</taxon>
        <taxon>Bacilli</taxon>
        <taxon>Bacillales</taxon>
        <taxon>Paenibacillaceae</taxon>
        <taxon>Paenibacillus</taxon>
    </lineage>
</organism>
<dbReference type="Proteomes" id="UP000810207">
    <property type="component" value="Unassembled WGS sequence"/>
</dbReference>
<evidence type="ECO:0000259" key="5">
    <source>
        <dbReference type="SMART" id="SM00827"/>
    </source>
</evidence>
<gene>
    <name evidence="6" type="ORF">J2Z28_002406</name>
</gene>
<evidence type="ECO:0000313" key="6">
    <source>
        <dbReference type="EMBL" id="MBP2245788.1"/>
    </source>
</evidence>
<dbReference type="InterPro" id="IPR004410">
    <property type="entry name" value="Malonyl_CoA-ACP_transAc_FabD"/>
</dbReference>
<comment type="caution">
    <text evidence="6">The sequence shown here is derived from an EMBL/GenBank/DDBJ whole genome shotgun (WGS) entry which is preliminary data.</text>
</comment>
<dbReference type="InterPro" id="IPR016036">
    <property type="entry name" value="Malonyl_transacylase_ACP-bd"/>
</dbReference>
<reference evidence="6 7" key="1">
    <citation type="submission" date="2021-03" db="EMBL/GenBank/DDBJ databases">
        <title>Genomic Encyclopedia of Type Strains, Phase IV (KMG-IV): sequencing the most valuable type-strain genomes for metagenomic binning, comparative biology and taxonomic classification.</title>
        <authorList>
            <person name="Goeker M."/>
        </authorList>
    </citation>
    <scope>NUCLEOTIDE SEQUENCE [LARGE SCALE GENOMIC DNA]</scope>
    <source>
        <strain evidence="6 7">DSM 21292</strain>
    </source>
</reference>
<dbReference type="EC" id="2.3.1.39" evidence="1"/>
<keyword evidence="3 6" id="KW-0012">Acyltransferase</keyword>
<dbReference type="Pfam" id="PF00698">
    <property type="entry name" value="Acyl_transf_1"/>
    <property type="match status" value="1"/>
</dbReference>
<name>A0ABS4RSB8_PAEXY</name>
<dbReference type="Gene3D" id="3.30.70.250">
    <property type="entry name" value="Malonyl-CoA ACP transacylase, ACP-binding"/>
    <property type="match status" value="1"/>
</dbReference>
<sequence length="424" mass="47007">MEKIALLFPGQGSQYVGMGKSFYDQYSIAKQTYEEASDVAGVDLAKLCFEGSLSELNQNENMQPALLATNVAAFRVYMEEVGIRPQFCAGHSMGEYSALVCSGAMTFSDAVRITKLRGAMMQIHIDRGTGSMTIMDGIDASIVEQLCEQYSGEQGVAVVSCYNSPTQAAVSGHQYVLEEIEAAVLDADGQVTPLMSSAPIHSSLMAEDAERLGQELAKYSYNMFKWPVLSNVTGQPYGDVERIPGLLSDQMVKPVQWTRILQYLERFGVTLAIEMGPKNVLNKLTKTNCPDINSLCFGEKAERQKLISMFQSDGKKKKGVPTVITKCLAIAVATPNQNWDEAEYQQGVVQRYKRIQAIQEQVENAGDKPSKEQMIEALELLKGIFETKKLPVKERNQWMNHIIDDTGHHYELAEYLVHEAVGVK</sequence>
<dbReference type="EMBL" id="JAGIKV010000007">
    <property type="protein sequence ID" value="MBP2245788.1"/>
    <property type="molecule type" value="Genomic_DNA"/>
</dbReference>
<dbReference type="PANTHER" id="PTHR42681:SF1">
    <property type="entry name" value="MALONYL-COA-ACYL CARRIER PROTEIN TRANSACYLASE, MITOCHONDRIAL"/>
    <property type="match status" value="1"/>
</dbReference>
<keyword evidence="2 6" id="KW-0808">Transferase</keyword>
<evidence type="ECO:0000256" key="3">
    <source>
        <dbReference type="ARBA" id="ARBA00023315"/>
    </source>
</evidence>
<protein>
    <recommendedName>
        <fullName evidence="1">[acyl-carrier-protein] S-malonyltransferase</fullName>
        <ecNumber evidence="1">2.3.1.39</ecNumber>
    </recommendedName>
</protein>
<dbReference type="InterPro" id="IPR050858">
    <property type="entry name" value="Mal-CoA-ACP_Trans/PKS_FabD"/>
</dbReference>
<accession>A0ABS4RSB8</accession>
<keyword evidence="7" id="KW-1185">Reference proteome</keyword>
<dbReference type="NCBIfam" id="TIGR00128">
    <property type="entry name" value="fabD"/>
    <property type="match status" value="1"/>
</dbReference>
<proteinExistence type="predicted"/>
<feature type="domain" description="Malonyl-CoA:ACP transacylase (MAT)" evidence="5">
    <location>
        <begin position="7"/>
        <end position="327"/>
    </location>
</feature>
<evidence type="ECO:0000256" key="2">
    <source>
        <dbReference type="ARBA" id="ARBA00022679"/>
    </source>
</evidence>
<dbReference type="PANTHER" id="PTHR42681">
    <property type="entry name" value="MALONYL-COA-ACYL CARRIER PROTEIN TRANSACYLASE, MITOCHONDRIAL"/>
    <property type="match status" value="1"/>
</dbReference>
<comment type="catalytic activity">
    <reaction evidence="4">
        <text>holo-[ACP] + malonyl-CoA = malonyl-[ACP] + CoA</text>
        <dbReference type="Rhea" id="RHEA:41792"/>
        <dbReference type="Rhea" id="RHEA-COMP:9623"/>
        <dbReference type="Rhea" id="RHEA-COMP:9685"/>
        <dbReference type="ChEBI" id="CHEBI:57287"/>
        <dbReference type="ChEBI" id="CHEBI:57384"/>
        <dbReference type="ChEBI" id="CHEBI:64479"/>
        <dbReference type="ChEBI" id="CHEBI:78449"/>
        <dbReference type="EC" id="2.3.1.39"/>
    </reaction>
</comment>
<evidence type="ECO:0000256" key="4">
    <source>
        <dbReference type="ARBA" id="ARBA00048462"/>
    </source>
</evidence>
<dbReference type="SUPFAM" id="SSF55048">
    <property type="entry name" value="Probable ACP-binding domain of malonyl-CoA ACP transacylase"/>
    <property type="match status" value="1"/>
</dbReference>
<dbReference type="GO" id="GO:0004314">
    <property type="term" value="F:[acyl-carrier-protein] S-malonyltransferase activity"/>
    <property type="evidence" value="ECO:0007669"/>
    <property type="project" value="UniProtKB-EC"/>
</dbReference>